<evidence type="ECO:0000256" key="1">
    <source>
        <dbReference type="ARBA" id="ARBA00004651"/>
    </source>
</evidence>
<evidence type="ECO:0000256" key="2">
    <source>
        <dbReference type="ARBA" id="ARBA00022448"/>
    </source>
</evidence>
<feature type="transmembrane region" description="Helical" evidence="6">
    <location>
        <begin position="116"/>
        <end position="136"/>
    </location>
</feature>
<dbReference type="InterPro" id="IPR011701">
    <property type="entry name" value="MFS"/>
</dbReference>
<dbReference type="eggNOG" id="COG2814">
    <property type="taxonomic scope" value="Bacteria"/>
</dbReference>
<dbReference type="GO" id="GO:0022857">
    <property type="term" value="F:transmembrane transporter activity"/>
    <property type="evidence" value="ECO:0007669"/>
    <property type="project" value="InterPro"/>
</dbReference>
<keyword evidence="5 6" id="KW-0472">Membrane</keyword>
<feature type="transmembrane region" description="Helical" evidence="6">
    <location>
        <begin position="310"/>
        <end position="329"/>
    </location>
</feature>
<comment type="caution">
    <text evidence="8">The sequence shown here is derived from an EMBL/GenBank/DDBJ whole genome shotgun (WGS) entry which is preliminary data.</text>
</comment>
<dbReference type="OrthoDB" id="9776171at2"/>
<dbReference type="EMBL" id="AQPX01000029">
    <property type="protein sequence ID" value="EON70722.1"/>
    <property type="molecule type" value="Genomic_DNA"/>
</dbReference>
<keyword evidence="3 6" id="KW-0812">Transmembrane</keyword>
<dbReference type="PANTHER" id="PTHR23534">
    <property type="entry name" value="MFS PERMEASE"/>
    <property type="match status" value="1"/>
</dbReference>
<evidence type="ECO:0000313" key="8">
    <source>
        <dbReference type="EMBL" id="EON70722.1"/>
    </source>
</evidence>
<feature type="transmembrane region" description="Helical" evidence="6">
    <location>
        <begin position="278"/>
        <end position="303"/>
    </location>
</feature>
<feature type="transmembrane region" description="Helical" evidence="6">
    <location>
        <begin position="148"/>
        <end position="166"/>
    </location>
</feature>
<dbReference type="Pfam" id="PF07690">
    <property type="entry name" value="MFS_1"/>
    <property type="match status" value="1"/>
</dbReference>
<reference evidence="8 9" key="1">
    <citation type="submission" date="2013-04" db="EMBL/GenBank/DDBJ databases">
        <title>Draft genome of the heavy metal tolerant bacterium Lysinibacillus sphaericus strain OT4b.31.</title>
        <authorList>
            <person name="Pena-Montenegro T.D."/>
            <person name="Dussan J."/>
        </authorList>
    </citation>
    <scope>NUCLEOTIDE SEQUENCE [LARGE SCALE GENOMIC DNA]</scope>
    <source>
        <strain evidence="8 9">OT4b.31</strain>
    </source>
</reference>
<feature type="transmembrane region" description="Helical" evidence="6">
    <location>
        <begin position="399"/>
        <end position="420"/>
    </location>
</feature>
<feature type="domain" description="Major facilitator superfamily (MFS) profile" evidence="7">
    <location>
        <begin position="26"/>
        <end position="421"/>
    </location>
</feature>
<feature type="transmembrane region" description="Helical" evidence="6">
    <location>
        <begin position="58"/>
        <end position="79"/>
    </location>
</feature>
<feature type="transmembrane region" description="Helical" evidence="6">
    <location>
        <begin position="373"/>
        <end position="393"/>
    </location>
</feature>
<evidence type="ECO:0000256" key="6">
    <source>
        <dbReference type="SAM" id="Phobius"/>
    </source>
</evidence>
<dbReference type="AlphaFoldDB" id="R7Z9A6"/>
<evidence type="ECO:0000313" key="9">
    <source>
        <dbReference type="Proteomes" id="UP000013911"/>
    </source>
</evidence>
<name>R7Z9A6_LYSSH</name>
<gene>
    <name evidence="8" type="ORF">H131_19827</name>
</gene>
<dbReference type="PROSITE" id="PS50850">
    <property type="entry name" value="MFS"/>
    <property type="match status" value="1"/>
</dbReference>
<evidence type="ECO:0000256" key="5">
    <source>
        <dbReference type="ARBA" id="ARBA00023136"/>
    </source>
</evidence>
<keyword evidence="2" id="KW-0813">Transport</keyword>
<evidence type="ECO:0000259" key="7">
    <source>
        <dbReference type="PROSITE" id="PS50850"/>
    </source>
</evidence>
<comment type="subcellular location">
    <subcellularLocation>
        <location evidence="1">Cell membrane</location>
        <topology evidence="1">Multi-pass membrane protein</topology>
    </subcellularLocation>
</comment>
<evidence type="ECO:0000256" key="4">
    <source>
        <dbReference type="ARBA" id="ARBA00022989"/>
    </source>
</evidence>
<dbReference type="Proteomes" id="UP000013911">
    <property type="component" value="Unassembled WGS sequence"/>
</dbReference>
<dbReference type="InterPro" id="IPR036259">
    <property type="entry name" value="MFS_trans_sf"/>
</dbReference>
<evidence type="ECO:0000256" key="3">
    <source>
        <dbReference type="ARBA" id="ARBA00022692"/>
    </source>
</evidence>
<feature type="transmembrane region" description="Helical" evidence="6">
    <location>
        <begin position="186"/>
        <end position="208"/>
    </location>
</feature>
<sequence length="434" mass="45120">MKNNNALASEQYIHSTQAQQKLYKRTLFIVLMSQIFGGAGLAAGITVGALLAKDMLGSASVAGLPSALFTLGSALAAFIVGQLSQRYGRRYGLSFGFITGGIGAIGVIIAANLNSIVLLFLALFVYGAGTSTNLQARYAGTDLANDKQRATATSIAMVATTFGAVAGPNLVTPMGKVAIALNMPALAGPFILAAVAYILAGLTLFIFLRPDPLLVAKAIAFEQQKQQHKLTETTIAVNNKINRIGIFVGTLVLVLSHVIMVAIMTMTPIHMQGHGSNLSAIGMVIGLHVAAMYLPSLGTGLLVDKIGRTFVVIGSGIILATAGLVAAFAPGDSLLWLTVALVLLGLGWNFGLISGTAIIIDSTTIHNRAKIQGSIDVWVALGGSAGSLLSGVIVAYSSYAFLGSIGTYLALLFVPLVMWARFKAKNQGLQSIQS</sequence>
<dbReference type="SUPFAM" id="SSF103473">
    <property type="entry name" value="MFS general substrate transporter"/>
    <property type="match status" value="1"/>
</dbReference>
<dbReference type="InterPro" id="IPR020846">
    <property type="entry name" value="MFS_dom"/>
</dbReference>
<keyword evidence="4 6" id="KW-1133">Transmembrane helix</keyword>
<dbReference type="PATRIC" id="fig|1285586.5.peg.4127"/>
<dbReference type="Gene3D" id="1.20.1250.20">
    <property type="entry name" value="MFS general substrate transporter like domains"/>
    <property type="match status" value="2"/>
</dbReference>
<dbReference type="HOGENOM" id="CLU_047644_0_0_9"/>
<feature type="transmembrane region" description="Helical" evidence="6">
    <location>
        <begin position="244"/>
        <end position="266"/>
    </location>
</feature>
<feature type="transmembrane region" description="Helical" evidence="6">
    <location>
        <begin position="27"/>
        <end position="52"/>
    </location>
</feature>
<accession>R7Z9A6</accession>
<proteinExistence type="predicted"/>
<organism evidence="8 9">
    <name type="scientific">Lysinibacillus sphaericus OT4b.31</name>
    <dbReference type="NCBI Taxonomy" id="1285586"/>
    <lineage>
        <taxon>Bacteria</taxon>
        <taxon>Bacillati</taxon>
        <taxon>Bacillota</taxon>
        <taxon>Bacilli</taxon>
        <taxon>Bacillales</taxon>
        <taxon>Bacillaceae</taxon>
        <taxon>Lysinibacillus</taxon>
    </lineage>
</organism>
<dbReference type="GO" id="GO:0005886">
    <property type="term" value="C:plasma membrane"/>
    <property type="evidence" value="ECO:0007669"/>
    <property type="project" value="UniProtKB-SubCell"/>
</dbReference>
<feature type="transmembrane region" description="Helical" evidence="6">
    <location>
        <begin position="335"/>
        <end position="361"/>
    </location>
</feature>
<dbReference type="PANTHER" id="PTHR23534:SF1">
    <property type="entry name" value="MAJOR FACILITATOR SUPERFAMILY PROTEIN"/>
    <property type="match status" value="1"/>
</dbReference>
<protein>
    <submittedName>
        <fullName evidence="8">Putative permease</fullName>
    </submittedName>
</protein>
<dbReference type="RefSeq" id="WP_010860870.1">
    <property type="nucleotide sequence ID" value="NZ_KB933404.1"/>
</dbReference>
<feature type="transmembrane region" description="Helical" evidence="6">
    <location>
        <begin position="91"/>
        <end position="110"/>
    </location>
</feature>